<dbReference type="InterPro" id="IPR000297">
    <property type="entry name" value="PPIase_PpiC"/>
</dbReference>
<evidence type="ECO:0000256" key="3">
    <source>
        <dbReference type="ARBA" id="ARBA00013194"/>
    </source>
</evidence>
<dbReference type="SUPFAM" id="SSF54534">
    <property type="entry name" value="FKBP-like"/>
    <property type="match status" value="1"/>
</dbReference>
<dbReference type="EMBL" id="CP104694">
    <property type="protein sequence ID" value="UXI70496.1"/>
    <property type="molecule type" value="Genomic_DNA"/>
</dbReference>
<comment type="catalytic activity">
    <reaction evidence="1">
        <text>[protein]-peptidylproline (omega=180) = [protein]-peptidylproline (omega=0)</text>
        <dbReference type="Rhea" id="RHEA:16237"/>
        <dbReference type="Rhea" id="RHEA-COMP:10747"/>
        <dbReference type="Rhea" id="RHEA-COMP:10748"/>
        <dbReference type="ChEBI" id="CHEBI:83833"/>
        <dbReference type="ChEBI" id="CHEBI:83834"/>
        <dbReference type="EC" id="5.2.1.8"/>
    </reaction>
</comment>
<dbReference type="InterPro" id="IPR046357">
    <property type="entry name" value="PPIase_dom_sf"/>
</dbReference>
<feature type="domain" description="PpiC" evidence="6">
    <location>
        <begin position="134"/>
        <end position="235"/>
    </location>
</feature>
<reference evidence="7" key="1">
    <citation type="submission" date="2022-09" db="EMBL/GenBank/DDBJ databases">
        <title>Tahibacter sp. nov., isolated from a fresh water.</title>
        <authorList>
            <person name="Baek J.H."/>
            <person name="Lee J.K."/>
            <person name="Kim J.M."/>
            <person name="Jeon C.O."/>
        </authorList>
    </citation>
    <scope>NUCLEOTIDE SEQUENCE</scope>
    <source>
        <strain evidence="7">W38</strain>
    </source>
</reference>
<keyword evidence="8" id="KW-1185">Reference proteome</keyword>
<dbReference type="EC" id="5.2.1.8" evidence="3"/>
<protein>
    <recommendedName>
        <fullName evidence="3">peptidylprolyl isomerase</fullName>
        <ecNumber evidence="3">5.2.1.8</ecNumber>
    </recommendedName>
</protein>
<evidence type="ECO:0000313" key="7">
    <source>
        <dbReference type="EMBL" id="UXI70496.1"/>
    </source>
</evidence>
<dbReference type="InterPro" id="IPR050245">
    <property type="entry name" value="PrsA_foldase"/>
</dbReference>
<name>A0ABY6BPL8_9GAMM</name>
<dbReference type="SUPFAM" id="SSF109998">
    <property type="entry name" value="Triger factor/SurA peptide-binding domain-like"/>
    <property type="match status" value="1"/>
</dbReference>
<dbReference type="InterPro" id="IPR027304">
    <property type="entry name" value="Trigger_fact/SurA_dom_sf"/>
</dbReference>
<organism evidence="7 8">
    <name type="scientific">Tahibacter amnicola</name>
    <dbReference type="NCBI Taxonomy" id="2976241"/>
    <lineage>
        <taxon>Bacteria</taxon>
        <taxon>Pseudomonadati</taxon>
        <taxon>Pseudomonadota</taxon>
        <taxon>Gammaproteobacteria</taxon>
        <taxon>Lysobacterales</taxon>
        <taxon>Rhodanobacteraceae</taxon>
        <taxon>Tahibacter</taxon>
    </lineage>
</organism>
<dbReference type="PANTHER" id="PTHR47245">
    <property type="entry name" value="PEPTIDYLPROLYL ISOMERASE"/>
    <property type="match status" value="1"/>
</dbReference>
<evidence type="ECO:0000259" key="6">
    <source>
        <dbReference type="PROSITE" id="PS50198"/>
    </source>
</evidence>
<keyword evidence="4 5" id="KW-0697">Rotamase</keyword>
<sequence length="287" mass="31728">MNRSIPIVMDRGALSDAAAADAGDRSLPGQAPGFLRVGDTIISEADVAREMQYHRADDPHASRRAAARALAVREVLRLEAVRLGLDAQVQPREGEPREEATIQWLIDHEVPSPRADEASCRHYFAMNRERLRHPDRLQVRHILLAAAPGDTAARWRACQLGESLIEALRQEPDRFGEFALRHSACPSREAGGELGWLGRGDTVPEFDRQLFMLTPGLAGLTVETRYGHHVVLLDSVERGEPASYEEVADKVAAYLETQARQNAINGYLQILFARYGVEGVDPEEAAP</sequence>
<dbReference type="Pfam" id="PF00639">
    <property type="entry name" value="Rotamase"/>
    <property type="match status" value="1"/>
</dbReference>
<dbReference type="GO" id="GO:0016853">
    <property type="term" value="F:isomerase activity"/>
    <property type="evidence" value="ECO:0007669"/>
    <property type="project" value="UniProtKB-KW"/>
</dbReference>
<dbReference type="RefSeq" id="WP_261697444.1">
    <property type="nucleotide sequence ID" value="NZ_CP104694.1"/>
</dbReference>
<evidence type="ECO:0000256" key="2">
    <source>
        <dbReference type="ARBA" id="ARBA00007656"/>
    </source>
</evidence>
<gene>
    <name evidence="7" type="ORF">N4264_12920</name>
</gene>
<evidence type="ECO:0000256" key="1">
    <source>
        <dbReference type="ARBA" id="ARBA00000971"/>
    </source>
</evidence>
<dbReference type="Proteomes" id="UP001064632">
    <property type="component" value="Chromosome"/>
</dbReference>
<dbReference type="Gene3D" id="3.10.50.40">
    <property type="match status" value="1"/>
</dbReference>
<dbReference type="PROSITE" id="PS50198">
    <property type="entry name" value="PPIC_PPIASE_2"/>
    <property type="match status" value="1"/>
</dbReference>
<evidence type="ECO:0000256" key="4">
    <source>
        <dbReference type="ARBA" id="ARBA00023110"/>
    </source>
</evidence>
<proteinExistence type="inferred from homology"/>
<dbReference type="PANTHER" id="PTHR47245:SF2">
    <property type="entry name" value="PEPTIDYL-PROLYL CIS-TRANS ISOMERASE HP_0175-RELATED"/>
    <property type="match status" value="1"/>
</dbReference>
<keyword evidence="5 7" id="KW-0413">Isomerase</keyword>
<comment type="similarity">
    <text evidence="2">Belongs to the PpiC/parvulin rotamase family.</text>
</comment>
<accession>A0ABY6BPL8</accession>
<evidence type="ECO:0000313" key="8">
    <source>
        <dbReference type="Proteomes" id="UP001064632"/>
    </source>
</evidence>
<evidence type="ECO:0000256" key="5">
    <source>
        <dbReference type="PROSITE-ProRule" id="PRU00278"/>
    </source>
</evidence>